<dbReference type="AlphaFoldDB" id="A0A139X6Q6"/>
<name>A0A139X6Q6_9CYAN</name>
<keyword evidence="2" id="KW-1185">Reference proteome</keyword>
<proteinExistence type="predicted"/>
<reference evidence="1 2" key="1">
    <citation type="journal article" date="2013" name="Genome Biol. Evol.">
        <title>Genomes of Stigonematalean cyanobacteria (subsection V) and the evolution of oxygenic photosynthesis from prokaryotes to plastids.</title>
        <authorList>
            <person name="Dagan T."/>
            <person name="Roettger M."/>
            <person name="Stucken K."/>
            <person name="Landan G."/>
            <person name="Koch R."/>
            <person name="Major P."/>
            <person name="Gould S.B."/>
            <person name="Goremykin V.V."/>
            <person name="Rippka R."/>
            <person name="Tandeau de Marsac N."/>
            <person name="Gugger M."/>
            <person name="Lockhart P.J."/>
            <person name="Allen J.F."/>
            <person name="Brune I."/>
            <person name="Maus I."/>
            <person name="Puhler A."/>
            <person name="Martin W.F."/>
        </authorList>
    </citation>
    <scope>NUCLEOTIDE SEQUENCE [LARGE SCALE GENOMIC DNA]</scope>
    <source>
        <strain evidence="1 2">PCC 7110</strain>
    </source>
</reference>
<sequence>MYFADLLGKTTQGWVEDIVFSIRVYSNKPVRMSFDQGGAKTLEHGTASFAQGALCIPFALDYLWIGWGWGYYACAMWL</sequence>
<dbReference type="Proteomes" id="UP000076925">
    <property type="component" value="Unassembled WGS sequence"/>
</dbReference>
<evidence type="ECO:0000313" key="2">
    <source>
        <dbReference type="Proteomes" id="UP000076925"/>
    </source>
</evidence>
<protein>
    <submittedName>
        <fullName evidence="1">Uncharacterized protein</fullName>
    </submittedName>
</protein>
<evidence type="ECO:0000313" key="1">
    <source>
        <dbReference type="EMBL" id="KYC40389.1"/>
    </source>
</evidence>
<accession>A0A139X6Q6</accession>
<gene>
    <name evidence="1" type="ORF">WA1_26615</name>
</gene>
<organism evidence="1 2">
    <name type="scientific">Scytonema hofmannii PCC 7110</name>
    <dbReference type="NCBI Taxonomy" id="128403"/>
    <lineage>
        <taxon>Bacteria</taxon>
        <taxon>Bacillati</taxon>
        <taxon>Cyanobacteriota</taxon>
        <taxon>Cyanophyceae</taxon>
        <taxon>Nostocales</taxon>
        <taxon>Scytonemataceae</taxon>
        <taxon>Scytonema</taxon>
    </lineage>
</organism>
<dbReference type="EMBL" id="ANNX02000029">
    <property type="protein sequence ID" value="KYC40389.1"/>
    <property type="molecule type" value="Genomic_DNA"/>
</dbReference>
<comment type="caution">
    <text evidence="1">The sequence shown here is derived from an EMBL/GenBank/DDBJ whole genome shotgun (WGS) entry which is preliminary data.</text>
</comment>